<protein>
    <recommendedName>
        <fullName evidence="6">Actin-related protein 2/3 complex subunit 3</fullName>
    </recommendedName>
</protein>
<evidence type="ECO:0000256" key="2">
    <source>
        <dbReference type="ARBA" id="ARBA00010856"/>
    </source>
</evidence>
<reference evidence="9" key="1">
    <citation type="submission" date="2016-11" db="EMBL/GenBank/DDBJ databases">
        <authorList>
            <person name="Guldener U."/>
        </authorList>
    </citation>
    <scope>NUCLEOTIDE SEQUENCE [LARGE SCALE GENOMIC DNA]</scope>
</reference>
<evidence type="ECO:0000256" key="5">
    <source>
        <dbReference type="ARBA" id="ARBA00023212"/>
    </source>
</evidence>
<comment type="similarity">
    <text evidence="2 6">Belongs to the ARPC3 family.</text>
</comment>
<comment type="function">
    <text evidence="6">Functions as component of the Arp2/3 complex which is involved in regulation of actin polymerization and together with an activating nucleation-promoting factor (NPF) mediates the formation of branched actin networks.</text>
</comment>
<dbReference type="GO" id="GO:0030833">
    <property type="term" value="P:regulation of actin filament polymerization"/>
    <property type="evidence" value="ECO:0007669"/>
    <property type="project" value="InterPro"/>
</dbReference>
<evidence type="ECO:0000313" key="8">
    <source>
        <dbReference type="EMBL" id="SGZ37810.1"/>
    </source>
</evidence>
<proteinExistence type="inferred from homology"/>
<dbReference type="GO" id="GO:0005739">
    <property type="term" value="C:mitochondrion"/>
    <property type="evidence" value="ECO:0007669"/>
    <property type="project" value="EnsemblFungi"/>
</dbReference>
<keyword evidence="7" id="KW-0472">Membrane</keyword>
<evidence type="ECO:0000256" key="7">
    <source>
        <dbReference type="SAM" id="Phobius"/>
    </source>
</evidence>
<evidence type="ECO:0000313" key="9">
    <source>
        <dbReference type="Proteomes" id="UP000183365"/>
    </source>
</evidence>
<keyword evidence="7" id="KW-0812">Transmembrane</keyword>
<evidence type="ECO:0000256" key="6">
    <source>
        <dbReference type="PIRNR" id="PIRNR016315"/>
    </source>
</evidence>
<keyword evidence="7" id="KW-1133">Transmembrane helix</keyword>
<dbReference type="Proteomes" id="UP000183365">
    <property type="component" value="Unassembled WGS sequence"/>
</dbReference>
<dbReference type="OrthoDB" id="200404at2759"/>
<dbReference type="PANTHER" id="PTHR12391">
    <property type="entry name" value="ARP2/3 COMPLEX 21 KD SUBUNIT"/>
    <property type="match status" value="1"/>
</dbReference>
<dbReference type="GO" id="GO:0051015">
    <property type="term" value="F:actin filament binding"/>
    <property type="evidence" value="ECO:0007669"/>
    <property type="project" value="EnsemblFungi"/>
</dbReference>
<dbReference type="GO" id="GO:0030479">
    <property type="term" value="C:actin cortical patch"/>
    <property type="evidence" value="ECO:0007669"/>
    <property type="project" value="EnsemblFungi"/>
</dbReference>
<sequence>MPAYHSTFIDTFNFKVINNIPLIPLDTNQYDITDEVLDLFKANTFFKNFEFLNNSDRLLTYGILYINSLLLILNPTLNKNDATRKFYNYAIDNNIVPGDVNFKLNSMFMIQSNVNRSDLEELKQYLQAFRITLANKLISKVYTDFKDPMVVTDVPNKFWLQFSKRKFMNKSL</sequence>
<keyword evidence="4 6" id="KW-0009">Actin-binding</keyword>
<keyword evidence="9" id="KW-1185">Reference proteome</keyword>
<dbReference type="GO" id="GO:0007163">
    <property type="term" value="P:establishment or maintenance of cell polarity"/>
    <property type="evidence" value="ECO:0007669"/>
    <property type="project" value="EnsemblFungi"/>
</dbReference>
<keyword evidence="3 6" id="KW-0963">Cytoplasm</keyword>
<dbReference type="InterPro" id="IPR036753">
    <property type="entry name" value="ARPC3_sf"/>
</dbReference>
<dbReference type="GO" id="GO:0044396">
    <property type="term" value="P:actin cortical patch organization"/>
    <property type="evidence" value="ECO:0007669"/>
    <property type="project" value="EnsemblFungi"/>
</dbReference>
<dbReference type="SUPFAM" id="SSF69060">
    <property type="entry name" value="Arp2/3 complex 21 kDa subunit ARPC3"/>
    <property type="match status" value="1"/>
</dbReference>
<dbReference type="EMBL" id="FQNF01000001">
    <property type="protein sequence ID" value="SGZ37810.1"/>
    <property type="molecule type" value="Genomic_DNA"/>
</dbReference>
<dbReference type="AlphaFoldDB" id="A0A1L0ATB6"/>
<evidence type="ECO:0000256" key="1">
    <source>
        <dbReference type="ARBA" id="ARBA00004245"/>
    </source>
</evidence>
<evidence type="ECO:0000256" key="4">
    <source>
        <dbReference type="ARBA" id="ARBA00023203"/>
    </source>
</evidence>
<dbReference type="GO" id="GO:0005885">
    <property type="term" value="C:Arp2/3 protein complex"/>
    <property type="evidence" value="ECO:0007669"/>
    <property type="project" value="UniProtKB-UniRule"/>
</dbReference>
<accession>A0A1L0ATB6</accession>
<dbReference type="GO" id="GO:0034314">
    <property type="term" value="P:Arp2/3 complex-mediated actin nucleation"/>
    <property type="evidence" value="ECO:0007669"/>
    <property type="project" value="UniProtKB-UniRule"/>
</dbReference>
<name>A0A1L0ATB6_9ASCO</name>
<gene>
    <name evidence="8" type="ORF">HGUI_00010</name>
</gene>
<dbReference type="InterPro" id="IPR007204">
    <property type="entry name" value="ARPC3"/>
</dbReference>
<comment type="subunit">
    <text evidence="6">Component of the Arp2/3 complex.</text>
</comment>
<dbReference type="PIRSF" id="PIRSF016315">
    <property type="entry name" value="ARP2/3_P21-Arc"/>
    <property type="match status" value="1"/>
</dbReference>
<dbReference type="Pfam" id="PF04062">
    <property type="entry name" value="P21-Arc"/>
    <property type="match status" value="1"/>
</dbReference>
<organism evidence="8 9">
    <name type="scientific">Hanseniaspora guilliermondii</name>
    <dbReference type="NCBI Taxonomy" id="56406"/>
    <lineage>
        <taxon>Eukaryota</taxon>
        <taxon>Fungi</taxon>
        <taxon>Dikarya</taxon>
        <taxon>Ascomycota</taxon>
        <taxon>Saccharomycotina</taxon>
        <taxon>Saccharomycetes</taxon>
        <taxon>Saccharomycodales</taxon>
        <taxon>Saccharomycodaceae</taxon>
        <taxon>Hanseniaspora</taxon>
    </lineage>
</organism>
<dbReference type="Gene3D" id="1.10.1760.10">
    <property type="entry name" value="Actin-related protein 2/3 complex subunit 3"/>
    <property type="match status" value="1"/>
</dbReference>
<evidence type="ECO:0000256" key="3">
    <source>
        <dbReference type="ARBA" id="ARBA00022490"/>
    </source>
</evidence>
<dbReference type="VEuPathDB" id="FungiDB:HGUI_00010"/>
<keyword evidence="5 6" id="KW-0206">Cytoskeleton</keyword>
<feature type="transmembrane region" description="Helical" evidence="7">
    <location>
        <begin position="58"/>
        <end position="77"/>
    </location>
</feature>
<dbReference type="GO" id="GO:0006897">
    <property type="term" value="P:endocytosis"/>
    <property type="evidence" value="ECO:0007669"/>
    <property type="project" value="EnsemblFungi"/>
</dbReference>
<dbReference type="GO" id="GO:0051654">
    <property type="term" value="P:establishment of mitochondrion localization"/>
    <property type="evidence" value="ECO:0007669"/>
    <property type="project" value="EnsemblFungi"/>
</dbReference>
<comment type="subcellular location">
    <subcellularLocation>
        <location evidence="1 6">Cytoplasm</location>
        <location evidence="1 6">Cytoskeleton</location>
    </subcellularLocation>
</comment>